<evidence type="ECO:0000256" key="7">
    <source>
        <dbReference type="ARBA" id="ARBA00022741"/>
    </source>
</evidence>
<gene>
    <name evidence="16" type="ORF">P3T76_007498</name>
</gene>
<keyword evidence="7" id="KW-0547">Nucleotide-binding</keyword>
<feature type="domain" description="Pyruvate kinase barrel" evidence="15">
    <location>
        <begin position="1973"/>
        <end position="2030"/>
    </location>
</feature>
<dbReference type="GO" id="GO:0000287">
    <property type="term" value="F:magnesium ion binding"/>
    <property type="evidence" value="ECO:0007669"/>
    <property type="project" value="InterPro"/>
</dbReference>
<dbReference type="SUPFAM" id="SSF51621">
    <property type="entry name" value="Phosphoenolpyruvate/pyruvate domain"/>
    <property type="match status" value="1"/>
</dbReference>
<dbReference type="GO" id="GO:0030955">
    <property type="term" value="F:potassium ion binding"/>
    <property type="evidence" value="ECO:0007669"/>
    <property type="project" value="InterPro"/>
</dbReference>
<evidence type="ECO:0000313" key="16">
    <source>
        <dbReference type="EMBL" id="KAK1940792.1"/>
    </source>
</evidence>
<evidence type="ECO:0000256" key="13">
    <source>
        <dbReference type="RuleBase" id="RU000504"/>
    </source>
</evidence>
<dbReference type="Gene3D" id="3.30.530.20">
    <property type="match status" value="12"/>
</dbReference>
<keyword evidence="6" id="KW-0479">Metal-binding</keyword>
<evidence type="ECO:0000256" key="4">
    <source>
        <dbReference type="ARBA" id="ARBA00012142"/>
    </source>
</evidence>
<keyword evidence="9" id="KW-0067">ATP-binding</keyword>
<keyword evidence="11 13" id="KW-0324">Glycolysis</keyword>
<evidence type="ECO:0000256" key="10">
    <source>
        <dbReference type="ARBA" id="ARBA00022842"/>
    </source>
</evidence>
<evidence type="ECO:0000256" key="8">
    <source>
        <dbReference type="ARBA" id="ARBA00022777"/>
    </source>
</evidence>
<sequence length="6325" mass="705673">MKARFTVNPFEELNLTVADKTSLQDLANQVIMSNLGMCMKYMNNKLKVDLNHWKPLKGKDNVQVYSERPEAVAAAVAAGNEPTGSGLPMILCVGTKEGKLEDLIYGVTNEDLETMRLKASYVNDFSGAAVLEFVVMPSVEDPFQSLVIKWMELDIPFNSINLVKNRDYVYMEGTGYVTNSAGERLGYHFLHSVNFPQTHSLPSRVRGNISLICFWRQIGPNKMEIYATGIMDPVDDGFIRKLVVPNMATLFLSSLRYAYCGRMRKLAFMLERRYEESKMNGTPNKKHVCVTCSAPVTRRIGDFGKSNSTCKLCFSFVCSACRIIHKLSFVDADLLLAQRKVTFCKACITDVAGMSAVDIARASLLSKKRVKEANSSVETAISSYNYHHKRKINSLQLLTHKTNVMTPGSARVNPIQPIPPSDADQLQGLVKTILDANVGRYQRFLEHDKGKVSPKTWKFVKTTHRTRVYLERQHRPAFTPFQVNPASIASANADLQPILCVGSTSGKLDDVMLGIANPPASCVNDLAKATLLSTLKLPTTTKPFRSVEVKWMELNVQSKAVKNHDFVYVEATGSRRLSNGEKIGYHLLHSVDIPGVNRLPGSIRAQLSVCSFFRQESKKTVSIYVLGMMDPVDDRIRRVVLPSFVNTLLSMFKRATFVKSAESNEKESMRSEPVSRDACVTCSKRSWRLGKAKTCNVCGGYVCSSCKVVEELSFMTPELEMTQRKVVFCSSCAINENVSDFSFAETESCTSSWGSACENGVSVVSLQPNHSFDNLPNNRTSLMAPFPPISISSGDGTELQALAKTIVAANLNRYEKFSDVDPSTWSLVKSKEKMRLYAERRWNRLHSIIQRDTPTDPELQVMLCIGSTPGTIEDAMSRISNPEINPALSKTIFASDIDRAVVLSTIQTPTLKEPFNSVKVKWVELDVRRRAMGFIKNRDYVYVEASGVENVAGKDPVGYYLMHSVDIEQAPTLSGRIRGKLSVCFFFRQETANSVAVYGVWMLNPMNEQARRVIVPHFAQMMLSLFTTSGLNDGKMKKLRDTLGRSYSELNTLRRVKLSTPYFTCVTCSKRLWTIGKFSSQHNTCKSCLGHICNSCRIEKKPKFLTSNLKETTRDMTLCLSCLDGMITAEEPKLGKKTPRNGAGLLRRMCHSVRSVKSPGPFQSASLSTTDSNKLQDVANAILNANLDRYLHFSKVDSNAWKALKTKDGIQVYTRKEEFPTDVQSLLCVGSIPGKLDDLMFGVSESTRETANDFNSTAVLQKLKVPTALYPFSTVSVKWMELDVRRRSMGLVKNRDYVYVEATGVKSLPTSGKLGYHVMHSVGIRLAPNLPGRERSELSVCSFFRQTSQNLLSVYSMVILDCMSDRIRQFVVPRVLKMVQSTFMPESVGTVKKLTQNLGKRYSELDKRRISHSGHCTTCTKHLGRLAKLTNWHNTCVVCSDFVCNSCKIEKKLKKSPNLGKETKKVVFCFSCLTDVMTSNAPEFSFAEDSDSDSELKRPAYHSVWTTRFPGRSTTKSTDFSSTSPFQTISISPNDITQLQVITKAILDASLDRYQLFTSLYSGAVDPKSWKLVKTKGNISAFGKSVDRDVNASKNILSVWRVWLNGHFVFSEHPNLTQEISILSPSILGWFHSFGIRTTEKWCEVDRRSFSDKKKGVGITRVSRQQRHASLPFQVNPTADSSALQSLLCVGSIPGTLEDVMTRAINPRKDDLGQASFLSRVKTPTPADRFKAMAVKWMELDVRFKSIGLVKNHDYVYIEASDILQLPNGVHIGYHLLRSVDVPGAHTLQGRTRGKLLVCTFFRQVNKTTVSVYTLGMLDAMSGRARRVIIPRFINALMSTTRNCSEVIKPKVGQDCVVCSKRVERLGKFWNGNKICSVCSGCVCNACKSDKKVKYVTADLNVTQKKLVFCSLCLRNPIATNVSELLSIEKSSHTSVWQSKSRITVSEIASSSLGTADKFYVTYQQLAETVKVGDTEIGNRKGVNLPGLIVELPALSDKDKRDLDWGVEHDIDFIAASFIRKASDVHEIRSFNFEEILEASDGVMCARGDLGVEVPAQKVLTYQKMMVDRCNAVGKPVIVATQMLESMQNNPRPTRAEVSDVGNAVLDGADCVMLSGESAQGKYPIDLLTVSFKTSSAKQHFQRGRTVENAIMKFPLPRNIFPTVELPADEAEALENYATSVVYETRDYYHNFLTKCHGQVDTSQWKKLKQHDKFALYKQYGAAAAERRSASRLRDPKRGNEVVPLMLAVGSLDGTVEDCMLGLRTPTSRSMQLKTAIVEDGYVDWAVLGELVKPTPSQPFHEVSIKWSVKAHPFLVGTVMRVRDIVYIETTGYTTITGPDGPKQPLGYHLKHSIDLPDVRELTEFNIVRAKLSYCYLYRQRSDRVVDVFLRGFVCAMGEAPESLVVSTVTEIVMSIPKNLECAKMYKLAYLLKHTSPPAKAQVNCTVCSLCKRTVKPAASGDIHKICSVCCARVCSGCRVVHNMVKMSSYRPGVASDKMTFCVRCIRTASELSASLVAAHSGRFIVNPFQELNLTTADRTSLVELANQCISTNLELCMKYLDNNRKVDPGHWKPLKEKEKLKIFSERPEGVAAATPSGNEPTGSGLPMILCVGTKEGKLDDLMYGVISEDLETMRVKASYVDDFSGAAVLDSVVTPTLEDPFQSLVIKWMELDIPFHSTSLVKNRDYVYLEGTGYVTNSKGERMGYHLLHSVNFPQTHHLPNRVRGNLSILGFWRQIGPNTMEMYATGVMDPVDAGLVRRLVVPNMANLFLSSLKYAYCGQMRKLAFMLERRYEESKMHGAPNKENVCVTCSTPITSRKLGDFGKSNSTCKLCFGFVCHQCKIVRKLSFVDPDLLLSQRKVTFCTACVSEVTRMSSLDVARAYLMARKRHQDASSSADRALSSGANSTELSYSSQSEAAGFVTSFATMKGRFIVNPFQELNLTAADRTSLEDLANQCITSNLQLCMKYMSGSRRVDPQHWKPLKEKEKLKVYSERPEGVAAASASGNEPTGSGLPMILCVGTMEGKLEDLLYGVISEDLETMRVKASYVDDFSGAAVLDSVVTPTLEDPFQSLVIKWMELDIPFHSTSLVKNRDYVYLEGTGYITNPKGERMGYHLLHSVNFPQTHGLPHRVRGNLSIIGFWRQISSNTMEMYATGVMDPVDAGLVRKLVVPSMANVFLSTLKYAYCGQMRKLSFMLEKAYTDSKMHGAPNKKTICVTCSSPITSRKIGDFGKSNSTCKLCFGYVCHACKISRKLSFVDPDLLLSQRKVTFCTACISSVTSVSSVDCARASMLKHHKVNHPSLENTLSSDGNSGEYSQASTQFIVNPFTELALTENDHSQLKELANSLIMSNLEKYTTYQDQKRKGVDPKRWKLCKQRQGIKMYVERQGTAPNGENITGNGLPLIWGIGNKEGKLDDLMYGLVSPTLEAMRVKASYVDDFSGAAVLDSIVEPSLEEPFQALIVKWMEVDIPFASTNLVKNRDYVYIDATGFIQWRNGERLAYHLMHSVNFPKTPDLPNRIRGNMSAIAFWRQVGPNTMELFGTAVMDPCGDMIKRIAVPNMAGVFFCTLKYAYCGQMKKLAFMLDKKYAESKLHGAPNKKNVCVTCSAPITNRRLGDFGKSNHTCKLCFGFVCHACKVVQKLSFVDPDLLLSQRKVTFCSACVSEVTSMSSVDVARAQMLASGKVYPGHAHLHSGMQSSVSSDCFRQLKMVKGRFIVNPFTELALSKNDHVQLQDLANSIIMANLSKWTMYKAEKRKIDTARWKLVKERELITGNGLPIILAVGILIGGLDDLMHGVISPTLESMRIKASYVEDFDGAAVLDTIVEPSLEDPFQTLTFKWMEVDIPFASTSLVKNCDYALDTCSPNGERLGYHVMHSVNFPQTHDLPNRIRGNISALAFWQQTGPNTLDMWRTAVMDPGGDMIRMIIVPAMVGAFISNVKYGYCGQMKYFVDPDLLLSQRKVTFCTGCISEVTCLSSTDAARAMMLGKKCITNLSATGSTTSQAPPASQLPLTPTDQSQLHDLVSSLVKAGLERYTSYLKHDGNKVDLHRWKLVKSRETARVYMEKPGPGSNQDNQDLPSLLCVGTTCGQLEDLMFGVVNPTLEVMRIKASYVDDLSGAAVLANVEEPTMEEPFKSLVVKWMELDIPLHTTNLVKNRDYIYAEATDIIELPTGERVGYHLLHSINFPQTHELPHRIRGNLSICGFFRQISPDTTEIFVTGIMDPAGGLVRHLVIPNMATTFLSTLKYTHCGQMKKLAWMLEKKYKESRLLGTPNKKVQCVTCRAAITGRKLGDFGKTDATCKLCFCYVCHSCKIHKKISFVTPDMLLAKRKVTFCGFCLAEANKSDATEAARAQILENYPTNRHTSSATPFDDVALTMGDRSQLEALAQTFVSDNLRQYLAHSVIGLDKVDDRRWKVVKTKEALRVYAERSQRDMARRVRKHSSNSSEASRTNTEDEEADYLVSELPVMFSAGTLVGDLEDVMFGAVNPSLELMRIKSSYVDDVSSAAVLATIVEPTMDDPFCSLVIKWMEMDLPLHKSGLVKNRDYVYMEATGMVQLGPRGDRIGYHLMHSVHFPQTINRPHKVRGRLSMCSFFRQTSPDVVEHYSSGTIDPGGAIPRSILVRSTAANMLAPLRYAYCGQMKKLTWMLQQKREERRLGNTSPKLHTPPHVCVTCRSKAGGLFSSKCRICMGDLCMSCSIKKRLSFLSPDSSVVRHKVSVCTSCMLEGLHASASKAARDQLFGPSTFSAFASCSISETSSDLSSSPTRSHSRFPKVTGGFTITPFPELRVSSTDRQEMIDLVDNYVEDYIDKYKSFVVNDQCKVNTQRWQHVKSRDKLHVYAKRTPKSISRRRSSVRSSRGTNQRYNSSIKDLSVLLGVGTFAGELEDLMFGVVNPTLDSMRIKASYVQDFDNAAVLCSIVEPSKEEPFQSLVIKWMSIDPPLQSTKLVKSRDFVFIEATGVVEYEDGECVGYHFLHSVDFPKTGSLPNKIRGNLSAFSCFRQIGPNTIGDFSCATVDAGGDAIRFILTSVVANVLLSATNYVYCGQMKKLAWLLQHRRSVFKRSEKERDKKQCVVCKKSTGNVIGSIGRRECKLCGGDVCFSCKIHQRLSFLSICGELVQRKVVFCGICVSASTYMDVWEPATHEAKDLEDCSAYTAFTASSTVKPYPDLQVSEDERNQLIELVNGFVKDHFQEYEDFVLVSKSQVDEQRWKHVKSKDNQHVYSERPQKEHKNPEQTVSWDPTAAAVQKDLPVVLSVGTLVGDVDDVMFGVVNPTLDVMRIKASYVHDLDSAAVLCSIVEPSVEEPFQSLVIKWMTIDLPLQSTSLVKSRDFVYIEATGTVHFANGERVGYHLLHSIDFPQTKPLSNMIRGNLSVFGFFRQIEPNTIDIYASGTVVPGGKIARFICIQVSAEALLSATNYVYCGQMKKLSWMLQHRHSSVERRGKTNGEKCVVCDRKVTKGIRGLIGASTCKLCYGSVCYSCKIRKRISFIALDGQLLRRKISFCTKCVSETTKWDAKEAARDQATGYRAYKAFSTSSQMTKDRFAENPYPDLQVSEEERKQLIELVNGFVTDYFQKYEDFVTVDKRQVDEKRWKHFKTKDNLHVYSQRSQKEGTTETESKTALPLKDLPVVLRVGTLVGDLDDLMFGVVNPTLDVMRVKASYVHDLDAGSILTPIIEPNVEEPFRSLIIKWMTIDAPLQSTSLVKVRDFVYIEATGILHFENGDRVGYHLIHSIEFPQTKPRPNVIRGNISYFGFFRQIDQNVVDAFGSSTVAPGGDVMRFISLRVATEALLSANNLVYCGQMKKLSWMLQRQHASNARQSQRNEKCVICSKDPTSGLLRGLGKSRCKLCYGCVCSSCKIRRRISFITLDGKLTQRKISFCSRCTSTSTTHSALEAARDQATGYKAYKAFSTSSQSDTLSGDEIFQPYCRFIVNPFQELNLSIGDRVQLEDLANQCITTNLEYCTKFTANKRVVDTRRWKLLKEGEKLKVYSERSGVAIPASVQGNEPTGSGLPMLLCVGTMEGKLDDLMFGVISENLETMRVKASYVDDLSGAAVLDDVCVPTEEKPFQSLVIKWMELDIPFRSTNLVKNRDYVYLEGTGYLRNDQNERIGYHLLHSVSFPETHQLPNRVRGNMSLISFWRQIGTNTMEMYATGVMDPVDTGLIRKLVVPNMANVFISTLKYAYCGQMRKLTYMLDKKYAESRMRGAPNKSRICVTCSSPVNSRRLGDFGKSSSTCKLCFGFVCTACKITRKLSFVDPDLLLSQRKVTFCTACISEVTSMSAVDVARAQIAAQKLARSERTSFMRTLSSDDSSADASVSSGH</sequence>
<dbReference type="GO" id="GO:0016301">
    <property type="term" value="F:kinase activity"/>
    <property type="evidence" value="ECO:0007669"/>
    <property type="project" value="UniProtKB-KW"/>
</dbReference>
<accession>A0AAD9LME7</accession>
<dbReference type="PANTHER" id="PTHR13510:SF44">
    <property type="entry name" value="RABENOSYN-5"/>
    <property type="match status" value="1"/>
</dbReference>
<organism evidence="16 17">
    <name type="scientific">Phytophthora citrophthora</name>
    <dbReference type="NCBI Taxonomy" id="4793"/>
    <lineage>
        <taxon>Eukaryota</taxon>
        <taxon>Sar</taxon>
        <taxon>Stramenopiles</taxon>
        <taxon>Oomycota</taxon>
        <taxon>Peronosporomycetes</taxon>
        <taxon>Peronosporales</taxon>
        <taxon>Peronosporaceae</taxon>
        <taxon>Phytophthora</taxon>
    </lineage>
</organism>
<evidence type="ECO:0000256" key="3">
    <source>
        <dbReference type="ARBA" id="ARBA00008663"/>
    </source>
</evidence>
<evidence type="ECO:0000259" key="15">
    <source>
        <dbReference type="Pfam" id="PF00224"/>
    </source>
</evidence>
<dbReference type="Pfam" id="PF00224">
    <property type="entry name" value="PK"/>
    <property type="match status" value="2"/>
</dbReference>
<dbReference type="InterPro" id="IPR040442">
    <property type="entry name" value="Pyrv_kinase-like_dom_sf"/>
</dbReference>
<dbReference type="EC" id="2.7.1.40" evidence="4 13"/>
<feature type="domain" description="Pyruvate kinase barrel" evidence="15">
    <location>
        <begin position="2032"/>
        <end position="2126"/>
    </location>
</feature>
<evidence type="ECO:0000256" key="9">
    <source>
        <dbReference type="ARBA" id="ARBA00022840"/>
    </source>
</evidence>
<keyword evidence="17" id="KW-1185">Reference proteome</keyword>
<feature type="region of interest" description="Disordered" evidence="14">
    <location>
        <begin position="5218"/>
        <end position="5238"/>
    </location>
</feature>
<keyword evidence="8 13" id="KW-0418">Kinase</keyword>
<evidence type="ECO:0000256" key="12">
    <source>
        <dbReference type="ARBA" id="ARBA00023317"/>
    </source>
</evidence>
<keyword evidence="5 13" id="KW-0808">Transferase</keyword>
<dbReference type="InterPro" id="IPR015813">
    <property type="entry name" value="Pyrv/PenolPyrv_kinase-like_dom"/>
</dbReference>
<comment type="caution">
    <text evidence="16">The sequence shown here is derived from an EMBL/GenBank/DDBJ whole genome shotgun (WGS) entry which is preliminary data.</text>
</comment>
<dbReference type="InterPro" id="IPR023393">
    <property type="entry name" value="START-like_dom_sf"/>
</dbReference>
<dbReference type="InterPro" id="IPR015793">
    <property type="entry name" value="Pyrv_Knase_brl"/>
</dbReference>
<dbReference type="InterPro" id="IPR001697">
    <property type="entry name" value="Pyr_Knase"/>
</dbReference>
<keyword evidence="10 13" id="KW-0460">Magnesium</keyword>
<reference evidence="16" key="1">
    <citation type="submission" date="2023-08" db="EMBL/GenBank/DDBJ databases">
        <title>Reference Genome Resource for the Citrus Pathogen Phytophthora citrophthora.</title>
        <authorList>
            <person name="Moller H."/>
            <person name="Coetzee B."/>
            <person name="Rose L.J."/>
            <person name="Van Niekerk J.M."/>
        </authorList>
    </citation>
    <scope>NUCLEOTIDE SEQUENCE</scope>
    <source>
        <strain evidence="16">STE-U-9442</strain>
    </source>
</reference>
<dbReference type="Proteomes" id="UP001259832">
    <property type="component" value="Unassembled WGS sequence"/>
</dbReference>
<dbReference type="PANTHER" id="PTHR13510">
    <property type="entry name" value="FYVE-FINGER-CONTAINING RAB5 EFFECTOR PROTEIN RABENOSYN-5-RELATED"/>
    <property type="match status" value="1"/>
</dbReference>
<protein>
    <recommendedName>
        <fullName evidence="4 13">Pyruvate kinase</fullName>
        <ecNumber evidence="4 13">2.7.1.40</ecNumber>
    </recommendedName>
</protein>
<dbReference type="GO" id="GO:0004743">
    <property type="term" value="F:pyruvate kinase activity"/>
    <property type="evidence" value="ECO:0007669"/>
    <property type="project" value="UniProtKB-EC"/>
</dbReference>
<dbReference type="GO" id="GO:0005524">
    <property type="term" value="F:ATP binding"/>
    <property type="evidence" value="ECO:0007669"/>
    <property type="project" value="UniProtKB-KW"/>
</dbReference>
<evidence type="ECO:0000256" key="2">
    <source>
        <dbReference type="ARBA" id="ARBA00004997"/>
    </source>
</evidence>
<dbReference type="InterPro" id="IPR011011">
    <property type="entry name" value="Znf_FYVE_PHD"/>
</dbReference>
<evidence type="ECO:0000256" key="11">
    <source>
        <dbReference type="ARBA" id="ARBA00023152"/>
    </source>
</evidence>
<proteinExistence type="inferred from homology"/>
<dbReference type="Gene3D" id="3.20.20.60">
    <property type="entry name" value="Phosphoenolpyruvate-binding domains"/>
    <property type="match status" value="1"/>
</dbReference>
<comment type="similarity">
    <text evidence="3 13">Belongs to the pyruvate kinase family.</text>
</comment>
<evidence type="ECO:0000313" key="17">
    <source>
        <dbReference type="Proteomes" id="UP001259832"/>
    </source>
</evidence>
<dbReference type="InterPro" id="IPR052727">
    <property type="entry name" value="Rab4/Rab5_effector"/>
</dbReference>
<feature type="region of interest" description="Disordered" evidence="14">
    <location>
        <begin position="4435"/>
        <end position="4457"/>
    </location>
</feature>
<dbReference type="SUPFAM" id="SSF57903">
    <property type="entry name" value="FYVE/PHD zinc finger"/>
    <property type="match status" value="1"/>
</dbReference>
<feature type="compositionally biased region" description="Basic and acidic residues" evidence="14">
    <location>
        <begin position="5218"/>
        <end position="5235"/>
    </location>
</feature>
<evidence type="ECO:0000256" key="1">
    <source>
        <dbReference type="ARBA" id="ARBA00001958"/>
    </source>
</evidence>
<name>A0AAD9LME7_9STRA</name>
<comment type="catalytic activity">
    <reaction evidence="13">
        <text>pyruvate + ATP = phosphoenolpyruvate + ADP + H(+)</text>
        <dbReference type="Rhea" id="RHEA:18157"/>
        <dbReference type="ChEBI" id="CHEBI:15361"/>
        <dbReference type="ChEBI" id="CHEBI:15378"/>
        <dbReference type="ChEBI" id="CHEBI:30616"/>
        <dbReference type="ChEBI" id="CHEBI:58702"/>
        <dbReference type="ChEBI" id="CHEBI:456216"/>
        <dbReference type="EC" id="2.7.1.40"/>
    </reaction>
</comment>
<keyword evidence="12 16" id="KW-0670">Pyruvate</keyword>
<dbReference type="Gene3D" id="2.40.33.10">
    <property type="entry name" value="PK beta-barrel domain-like"/>
    <property type="match status" value="1"/>
</dbReference>
<evidence type="ECO:0000256" key="14">
    <source>
        <dbReference type="SAM" id="MobiDB-lite"/>
    </source>
</evidence>
<evidence type="ECO:0000256" key="5">
    <source>
        <dbReference type="ARBA" id="ARBA00022679"/>
    </source>
</evidence>
<evidence type="ECO:0000256" key="6">
    <source>
        <dbReference type="ARBA" id="ARBA00022723"/>
    </source>
</evidence>
<dbReference type="EMBL" id="JASMQC010000013">
    <property type="protein sequence ID" value="KAK1940792.1"/>
    <property type="molecule type" value="Genomic_DNA"/>
</dbReference>
<dbReference type="PRINTS" id="PR01050">
    <property type="entry name" value="PYRUVTKNASE"/>
</dbReference>
<dbReference type="InterPro" id="IPR015806">
    <property type="entry name" value="Pyrv_Knase_insert_dom_sf"/>
</dbReference>
<comment type="pathway">
    <text evidence="2 13">Carbohydrate degradation; glycolysis; pyruvate from D-glyceraldehyde 3-phosphate: step 5/5.</text>
</comment>
<comment type="cofactor">
    <cofactor evidence="1">
        <name>K(+)</name>
        <dbReference type="ChEBI" id="CHEBI:29103"/>
    </cofactor>
</comment>